<dbReference type="PROSITE" id="PS51257">
    <property type="entry name" value="PROKAR_LIPOPROTEIN"/>
    <property type="match status" value="1"/>
</dbReference>
<evidence type="ECO:0008006" key="4">
    <source>
        <dbReference type="Google" id="ProtNLM"/>
    </source>
</evidence>
<evidence type="ECO:0000313" key="3">
    <source>
        <dbReference type="Proteomes" id="UP000553776"/>
    </source>
</evidence>
<feature type="signal peptide" evidence="1">
    <location>
        <begin position="1"/>
        <end position="19"/>
    </location>
</feature>
<evidence type="ECO:0000256" key="1">
    <source>
        <dbReference type="SAM" id="SignalP"/>
    </source>
</evidence>
<name>A0A841UD31_9BACL</name>
<feature type="chain" id="PRO_5039322043" description="Lipoprotein" evidence="1">
    <location>
        <begin position="20"/>
        <end position="187"/>
    </location>
</feature>
<protein>
    <recommendedName>
        <fullName evidence="4">Lipoprotein</fullName>
    </recommendedName>
</protein>
<accession>A0A841UD31</accession>
<evidence type="ECO:0000313" key="2">
    <source>
        <dbReference type="EMBL" id="MBB6695831.1"/>
    </source>
</evidence>
<proteinExistence type="predicted"/>
<comment type="caution">
    <text evidence="2">The sequence shown here is derived from an EMBL/GenBank/DDBJ whole genome shotgun (WGS) entry which is preliminary data.</text>
</comment>
<dbReference type="RefSeq" id="WP_185139780.1">
    <property type="nucleotide sequence ID" value="NZ_BORM01000003.1"/>
</dbReference>
<dbReference type="Proteomes" id="UP000553776">
    <property type="component" value="Unassembled WGS sequence"/>
</dbReference>
<dbReference type="AlphaFoldDB" id="A0A841UD31"/>
<keyword evidence="1" id="KW-0732">Signal</keyword>
<sequence length="187" mass="20598">MKKQWLLMAALLCLVGAAAACGSAKEAREPQSANGRPEEKYANLKLRVNGPSGETIIGDRGTVRKVMDILAHEPDTNAMVEMARSPDYRIETMNADSTVPFDPVVYRLWITPNQDRLEVVRHPIPKYWILPEKDGDALLDILNAPSEGDALQPSSTIRKSNKLPNGEKIAIQPRAAAGTAVEWRKSI</sequence>
<gene>
    <name evidence="2" type="ORF">H7B90_31000</name>
</gene>
<reference evidence="2 3" key="1">
    <citation type="submission" date="2020-08" db="EMBL/GenBank/DDBJ databases">
        <title>Cohnella phylogeny.</title>
        <authorList>
            <person name="Dunlap C."/>
        </authorList>
    </citation>
    <scope>NUCLEOTIDE SEQUENCE [LARGE SCALE GENOMIC DNA]</scope>
    <source>
        <strain evidence="2 3">DSM 25239</strain>
    </source>
</reference>
<organism evidence="2 3">
    <name type="scientific">Cohnella xylanilytica</name>
    <dbReference type="NCBI Taxonomy" id="557555"/>
    <lineage>
        <taxon>Bacteria</taxon>
        <taxon>Bacillati</taxon>
        <taxon>Bacillota</taxon>
        <taxon>Bacilli</taxon>
        <taxon>Bacillales</taxon>
        <taxon>Paenibacillaceae</taxon>
        <taxon>Cohnella</taxon>
    </lineage>
</organism>
<keyword evidence="3" id="KW-1185">Reference proteome</keyword>
<dbReference type="EMBL" id="JACJVR010000143">
    <property type="protein sequence ID" value="MBB6695831.1"/>
    <property type="molecule type" value="Genomic_DNA"/>
</dbReference>